<evidence type="ECO:0000313" key="9">
    <source>
        <dbReference type="EMBL" id="MDS0244272.1"/>
    </source>
</evidence>
<accession>A0AAJ2LV83</accession>
<dbReference type="PANTHER" id="PTHR32243:SF52">
    <property type="entry name" value="ABC TRANSPORTER PERMEASE PROTEIN"/>
    <property type="match status" value="1"/>
</dbReference>
<dbReference type="AlphaFoldDB" id="A0AAJ2LV83"/>
<feature type="domain" description="ABC transmembrane type-1" evidence="8">
    <location>
        <begin position="77"/>
        <end position="267"/>
    </location>
</feature>
<evidence type="ECO:0000256" key="2">
    <source>
        <dbReference type="ARBA" id="ARBA00022448"/>
    </source>
</evidence>
<dbReference type="GeneID" id="301456850"/>
<dbReference type="InterPro" id="IPR000515">
    <property type="entry name" value="MetI-like"/>
</dbReference>
<feature type="transmembrane region" description="Helical" evidence="7">
    <location>
        <begin position="21"/>
        <end position="40"/>
    </location>
</feature>
<feature type="transmembrane region" description="Helical" evidence="7">
    <location>
        <begin position="146"/>
        <end position="169"/>
    </location>
</feature>
<comment type="similarity">
    <text evidence="7">Belongs to the binding-protein-dependent transport system permease family.</text>
</comment>
<dbReference type="Proteomes" id="UP001183582">
    <property type="component" value="Unassembled WGS sequence"/>
</dbReference>
<dbReference type="Pfam" id="PF00528">
    <property type="entry name" value="BPD_transp_1"/>
    <property type="match status" value="1"/>
</dbReference>
<feature type="transmembrane region" description="Helical" evidence="7">
    <location>
        <begin position="81"/>
        <end position="102"/>
    </location>
</feature>
<feature type="transmembrane region" description="Helical" evidence="7">
    <location>
        <begin position="245"/>
        <end position="267"/>
    </location>
</feature>
<gene>
    <name evidence="9" type="ORF">KZC50_01450</name>
</gene>
<keyword evidence="5 7" id="KW-1133">Transmembrane helix</keyword>
<sequence>MTALTSARRSGRHPLRTTLHVVAVWVVVLVVTAPFLWTVLNSFKTEQDAVQSPPALFFVPTLQNYADVIQDDFAGYLTNSVVITLITTIATIAISFPLAFALAVKPIRGWRDVLFFLLSTRLMPIGGIVVPLYIVALTLGLLDTHVLLIVLYTGMNVPIAVWLLRAYLLEISPSVLEAARIDGAGTGTEMFRIALPMVAPSLAATAALVAIFAWNEFFLAVSLTSVDAGTLPVYLSGFQSNRGLFLAKLSAISVLASVPTIIIGWMAQRRLIHGFELGTDR</sequence>
<reference evidence="9 10" key="1">
    <citation type="submission" date="2021-06" db="EMBL/GenBank/DDBJ databases">
        <title>Genome-based taxonomic framework of Microbacterium strains isolated from marine environment, the description of four new species and reclassification of four preexisting species.</title>
        <authorList>
            <person name="Lee S.D."/>
            <person name="Kim S.-M."/>
            <person name="Byeon Y.-S."/>
            <person name="Yang H.L."/>
            <person name="Kim I.S."/>
        </authorList>
    </citation>
    <scope>NUCLEOTIDE SEQUENCE [LARGE SCALE GENOMIC DNA]</scope>
    <source>
        <strain evidence="9 10">KACC 20514</strain>
    </source>
</reference>
<dbReference type="GO" id="GO:0055085">
    <property type="term" value="P:transmembrane transport"/>
    <property type="evidence" value="ECO:0007669"/>
    <property type="project" value="InterPro"/>
</dbReference>
<evidence type="ECO:0000256" key="4">
    <source>
        <dbReference type="ARBA" id="ARBA00022692"/>
    </source>
</evidence>
<comment type="subcellular location">
    <subcellularLocation>
        <location evidence="1 7">Cell membrane</location>
        <topology evidence="1 7">Multi-pass membrane protein</topology>
    </subcellularLocation>
</comment>
<evidence type="ECO:0000256" key="7">
    <source>
        <dbReference type="RuleBase" id="RU363032"/>
    </source>
</evidence>
<dbReference type="SUPFAM" id="SSF161098">
    <property type="entry name" value="MetI-like"/>
    <property type="match status" value="1"/>
</dbReference>
<dbReference type="InterPro" id="IPR050901">
    <property type="entry name" value="BP-dep_ABC_trans_perm"/>
</dbReference>
<protein>
    <submittedName>
        <fullName evidence="9">Carbohydrate ABC transporter permease</fullName>
    </submittedName>
</protein>
<dbReference type="CDD" id="cd06261">
    <property type="entry name" value="TM_PBP2"/>
    <property type="match status" value="1"/>
</dbReference>
<dbReference type="PANTHER" id="PTHR32243">
    <property type="entry name" value="MALTOSE TRANSPORT SYSTEM PERMEASE-RELATED"/>
    <property type="match status" value="1"/>
</dbReference>
<keyword evidence="6 7" id="KW-0472">Membrane</keyword>
<keyword evidence="3" id="KW-1003">Cell membrane</keyword>
<dbReference type="Gene3D" id="1.10.3720.10">
    <property type="entry name" value="MetI-like"/>
    <property type="match status" value="1"/>
</dbReference>
<dbReference type="GO" id="GO:0005886">
    <property type="term" value="C:plasma membrane"/>
    <property type="evidence" value="ECO:0007669"/>
    <property type="project" value="UniProtKB-SubCell"/>
</dbReference>
<keyword evidence="2 7" id="KW-0813">Transport</keyword>
<dbReference type="PROSITE" id="PS50928">
    <property type="entry name" value="ABC_TM1"/>
    <property type="match status" value="1"/>
</dbReference>
<organism evidence="9 10">
    <name type="scientific">Microbacterium aurantiacum</name>
    <dbReference type="NCBI Taxonomy" id="162393"/>
    <lineage>
        <taxon>Bacteria</taxon>
        <taxon>Bacillati</taxon>
        <taxon>Actinomycetota</taxon>
        <taxon>Actinomycetes</taxon>
        <taxon>Micrococcales</taxon>
        <taxon>Microbacteriaceae</taxon>
        <taxon>Microbacterium</taxon>
    </lineage>
</organism>
<dbReference type="EMBL" id="JAHWXH010000001">
    <property type="protein sequence ID" value="MDS0244272.1"/>
    <property type="molecule type" value="Genomic_DNA"/>
</dbReference>
<name>A0AAJ2LV83_9MICO</name>
<feature type="transmembrane region" description="Helical" evidence="7">
    <location>
        <begin position="114"/>
        <end position="134"/>
    </location>
</feature>
<dbReference type="InterPro" id="IPR035906">
    <property type="entry name" value="MetI-like_sf"/>
</dbReference>
<evidence type="ECO:0000256" key="3">
    <source>
        <dbReference type="ARBA" id="ARBA00022475"/>
    </source>
</evidence>
<evidence type="ECO:0000256" key="1">
    <source>
        <dbReference type="ARBA" id="ARBA00004651"/>
    </source>
</evidence>
<proteinExistence type="inferred from homology"/>
<evidence type="ECO:0000259" key="8">
    <source>
        <dbReference type="PROSITE" id="PS50928"/>
    </source>
</evidence>
<feature type="transmembrane region" description="Helical" evidence="7">
    <location>
        <begin position="190"/>
        <end position="214"/>
    </location>
</feature>
<evidence type="ECO:0000313" key="10">
    <source>
        <dbReference type="Proteomes" id="UP001183582"/>
    </source>
</evidence>
<evidence type="ECO:0000256" key="5">
    <source>
        <dbReference type="ARBA" id="ARBA00022989"/>
    </source>
</evidence>
<keyword evidence="4 7" id="KW-0812">Transmembrane</keyword>
<comment type="caution">
    <text evidence="9">The sequence shown here is derived from an EMBL/GenBank/DDBJ whole genome shotgun (WGS) entry which is preliminary data.</text>
</comment>
<dbReference type="RefSeq" id="WP_310890358.1">
    <property type="nucleotide sequence ID" value="NZ_BAAAGR010000001.1"/>
</dbReference>
<evidence type="ECO:0000256" key="6">
    <source>
        <dbReference type="ARBA" id="ARBA00023136"/>
    </source>
</evidence>